<organism evidence="2 3">
    <name type="scientific">Bos mutus</name>
    <name type="common">wild yak</name>
    <dbReference type="NCBI Taxonomy" id="72004"/>
    <lineage>
        <taxon>Eukaryota</taxon>
        <taxon>Metazoa</taxon>
        <taxon>Chordata</taxon>
        <taxon>Craniata</taxon>
        <taxon>Vertebrata</taxon>
        <taxon>Euteleostomi</taxon>
        <taxon>Mammalia</taxon>
        <taxon>Eutheria</taxon>
        <taxon>Laurasiatheria</taxon>
        <taxon>Artiodactyla</taxon>
        <taxon>Ruminantia</taxon>
        <taxon>Pecora</taxon>
        <taxon>Bovidae</taxon>
        <taxon>Bovinae</taxon>
        <taxon>Bos</taxon>
    </lineage>
</organism>
<feature type="non-terminal residue" evidence="2">
    <location>
        <position position="1"/>
    </location>
</feature>
<dbReference type="EMBL" id="JH881525">
    <property type="protein sequence ID" value="ELR53787.1"/>
    <property type="molecule type" value="Genomic_DNA"/>
</dbReference>
<evidence type="ECO:0000313" key="2">
    <source>
        <dbReference type="EMBL" id="ELR53787.1"/>
    </source>
</evidence>
<keyword evidence="1" id="KW-0812">Transmembrane</keyword>
<protein>
    <submittedName>
        <fullName evidence="2">Uncharacterized protein</fullName>
    </submittedName>
</protein>
<evidence type="ECO:0000313" key="3">
    <source>
        <dbReference type="Proteomes" id="UP000011080"/>
    </source>
</evidence>
<dbReference type="AlphaFoldDB" id="L8IF85"/>
<name>L8IF85_9CETA</name>
<feature type="transmembrane region" description="Helical" evidence="1">
    <location>
        <begin position="43"/>
        <end position="67"/>
    </location>
</feature>
<dbReference type="Proteomes" id="UP000011080">
    <property type="component" value="Unassembled WGS sequence"/>
</dbReference>
<evidence type="ECO:0000256" key="1">
    <source>
        <dbReference type="SAM" id="Phobius"/>
    </source>
</evidence>
<proteinExistence type="predicted"/>
<accession>L8IF85</accession>
<feature type="non-terminal residue" evidence="2">
    <location>
        <position position="72"/>
    </location>
</feature>
<keyword evidence="1" id="KW-0472">Membrane</keyword>
<gene>
    <name evidence="2" type="ORF">M91_06416</name>
</gene>
<keyword evidence="1" id="KW-1133">Transmembrane helix</keyword>
<sequence length="72" mass="8245">FPWFTMVIIVDLFFLKWWETTAAIAVDPDLWYISSNQTFSCNVVFFCFLGALSTFLVAVHMGSVLLVKVYAI</sequence>
<reference evidence="2 3" key="1">
    <citation type="journal article" date="2012" name="Nat. Genet.">
        <title>The yak genome and adaptation to life at high altitude.</title>
        <authorList>
            <person name="Qiu Q."/>
            <person name="Zhang G."/>
            <person name="Ma T."/>
            <person name="Qian W."/>
            <person name="Wang J."/>
            <person name="Ye Z."/>
            <person name="Cao C."/>
            <person name="Hu Q."/>
            <person name="Kim J."/>
            <person name="Larkin D.M."/>
            <person name="Auvil L."/>
            <person name="Capitanu B."/>
            <person name="Ma J."/>
            <person name="Lewin H.A."/>
            <person name="Qian X."/>
            <person name="Lang Y."/>
            <person name="Zhou R."/>
            <person name="Wang L."/>
            <person name="Wang K."/>
            <person name="Xia J."/>
            <person name="Liao S."/>
            <person name="Pan S."/>
            <person name="Lu X."/>
            <person name="Hou H."/>
            <person name="Wang Y."/>
            <person name="Zang X."/>
            <person name="Yin Y."/>
            <person name="Ma H."/>
            <person name="Zhang J."/>
            <person name="Wang Z."/>
            <person name="Zhang Y."/>
            <person name="Zhang D."/>
            <person name="Yonezawa T."/>
            <person name="Hasegawa M."/>
            <person name="Zhong Y."/>
            <person name="Liu W."/>
            <person name="Zhang Y."/>
            <person name="Huang Z."/>
            <person name="Zhang S."/>
            <person name="Long R."/>
            <person name="Yang H."/>
            <person name="Wang J."/>
            <person name="Lenstra J.A."/>
            <person name="Cooper D.N."/>
            <person name="Wu Y."/>
            <person name="Wang J."/>
            <person name="Shi P."/>
            <person name="Wang J."/>
            <person name="Liu J."/>
        </authorList>
    </citation>
    <scope>NUCLEOTIDE SEQUENCE [LARGE SCALE GENOMIC DNA]</scope>
    <source>
        <strain evidence="3">yakQH1</strain>
    </source>
</reference>